<gene>
    <name evidence="1" type="ORF">O987_25000</name>
</gene>
<name>A0A076Q086_COMTE</name>
<evidence type="ECO:0000313" key="1">
    <source>
        <dbReference type="EMBL" id="AIJ49072.1"/>
    </source>
</evidence>
<sequence length="166" mass="18326">MQQNHAIALLADGLKNMLTISTQPRWSAIGMSSKRWLAACTGVQARDSVQKSPDFAPTLRESGFAHARSGAVCKACRGDSLLNAPQCRCTGQGLRMARWLHGLYQRLNRRCGDTSPLPDIGAFTGWLLQAVSMTLRHPQIHHKHRPIVTPYLLARTVASGFLPLTW</sequence>
<dbReference type="EMBL" id="CP006704">
    <property type="protein sequence ID" value="AIJ49072.1"/>
    <property type="molecule type" value="Genomic_DNA"/>
</dbReference>
<dbReference type="Proteomes" id="UP000028782">
    <property type="component" value="Chromosome"/>
</dbReference>
<reference evidence="1 2" key="1">
    <citation type="journal article" date="2014" name="Genome Announc.">
        <title>Complete Genome Sequence of Polychlorinated Biphenyl Degrader Comamonas testosteroni TK102 (NBRC 109938).</title>
        <authorList>
            <person name="Fukuda K."/>
            <person name="Hosoyama A."/>
            <person name="Tsuchikane K."/>
            <person name="Ohji S."/>
            <person name="Yamazoe A."/>
            <person name="Fujita N."/>
            <person name="Shintani M."/>
            <person name="Kimbara K."/>
        </authorList>
    </citation>
    <scope>NUCLEOTIDE SEQUENCE [LARGE SCALE GENOMIC DNA]</scope>
    <source>
        <strain evidence="1">TK102</strain>
    </source>
</reference>
<protein>
    <submittedName>
        <fullName evidence="1">Uncharacterized protein</fullName>
    </submittedName>
</protein>
<dbReference type="HOGENOM" id="CLU_1599901_0_0_4"/>
<organism evidence="1 2">
    <name type="scientific">Comamonas testosteroni TK102</name>
    <dbReference type="NCBI Taxonomy" id="1392005"/>
    <lineage>
        <taxon>Bacteria</taxon>
        <taxon>Pseudomonadati</taxon>
        <taxon>Pseudomonadota</taxon>
        <taxon>Betaproteobacteria</taxon>
        <taxon>Burkholderiales</taxon>
        <taxon>Comamonadaceae</taxon>
        <taxon>Comamonas</taxon>
    </lineage>
</organism>
<dbReference type="AlphaFoldDB" id="A0A076Q086"/>
<accession>A0A076Q086</accession>
<proteinExistence type="predicted"/>
<evidence type="ECO:0000313" key="2">
    <source>
        <dbReference type="Proteomes" id="UP000028782"/>
    </source>
</evidence>
<dbReference type="KEGG" id="ctes:O987_25000"/>